<comment type="caution">
    <text evidence="2">The sequence shown here is derived from an EMBL/GenBank/DDBJ whole genome shotgun (WGS) entry which is preliminary data.</text>
</comment>
<organism evidence="2 3">
    <name type="scientific">Campylobacter canadensis</name>
    <dbReference type="NCBI Taxonomy" id="449520"/>
    <lineage>
        <taxon>Bacteria</taxon>
        <taxon>Pseudomonadati</taxon>
        <taxon>Campylobacterota</taxon>
        <taxon>Epsilonproteobacteria</taxon>
        <taxon>Campylobacterales</taxon>
        <taxon>Campylobacteraceae</taxon>
        <taxon>Campylobacter</taxon>
    </lineage>
</organism>
<evidence type="ECO:0008006" key="4">
    <source>
        <dbReference type="Google" id="ProtNLM"/>
    </source>
</evidence>
<accession>A0ABS7WT99</accession>
<dbReference type="Proteomes" id="UP000786183">
    <property type="component" value="Unassembled WGS sequence"/>
</dbReference>
<keyword evidence="3" id="KW-1185">Reference proteome</keyword>
<reference evidence="2 3" key="1">
    <citation type="submission" date="2020-07" db="EMBL/GenBank/DDBJ databases">
        <title>Transfer of Campylobacter canadensis to the novel genus Avispirillum gen. nov., that also includes two novel species recovered from migratory waterfowl: Avispirillum anseris sp. nov. and Avispirillum brantae sp. nov.</title>
        <authorList>
            <person name="Miller W.G."/>
            <person name="Chapman M.H."/>
            <person name="Yee E."/>
            <person name="Inglis G.D."/>
        </authorList>
    </citation>
    <scope>NUCLEOTIDE SEQUENCE [LARGE SCALE GENOMIC DNA]</scope>
    <source>
        <strain evidence="2 3">L283</strain>
    </source>
</reference>
<name>A0ABS7WT99_9BACT</name>
<keyword evidence="1" id="KW-0812">Transmembrane</keyword>
<dbReference type="RefSeq" id="WP_172229831.1">
    <property type="nucleotide sequence ID" value="NZ_CP035946.1"/>
</dbReference>
<gene>
    <name evidence="2" type="ORF">AVCANL283_03540</name>
</gene>
<protein>
    <recommendedName>
        <fullName evidence="4">Excinuclease ABC subunit A</fullName>
    </recommendedName>
</protein>
<proteinExistence type="predicted"/>
<dbReference type="EMBL" id="JACGBB010000005">
    <property type="protein sequence ID" value="MBZ7987185.1"/>
    <property type="molecule type" value="Genomic_DNA"/>
</dbReference>
<feature type="transmembrane region" description="Helical" evidence="1">
    <location>
        <begin position="141"/>
        <end position="161"/>
    </location>
</feature>
<evidence type="ECO:0000313" key="3">
    <source>
        <dbReference type="Proteomes" id="UP000786183"/>
    </source>
</evidence>
<keyword evidence="1" id="KW-1133">Transmembrane helix</keyword>
<keyword evidence="1" id="KW-0472">Membrane</keyword>
<evidence type="ECO:0000313" key="2">
    <source>
        <dbReference type="EMBL" id="MBZ7987185.1"/>
    </source>
</evidence>
<evidence type="ECO:0000256" key="1">
    <source>
        <dbReference type="SAM" id="Phobius"/>
    </source>
</evidence>
<sequence length="274" mass="31709">MRIVLFLLLASCVYASNLINYNIYKRDNYVDIMLSFDSPYENSEQMRILNSSDATEVVLNDLKIADKSSININLPYVKDILFYQKDTNTIINITGDEKISIQPAITKDRFGLRVRILPLKNNANIQNNQIVYADDIQDFSYLRYFIVLCVLLVALIVLTLLKRKLAKNKHISVDKEFKIEDISSKASSFLSLNKTHCEILCIKRLDAYNTFVVLTCEKKKYHLIIGNTNILLSSSAAIEEQQDYEKYFNENKQKLESMLQKNAFNEYKQKVGKI</sequence>